<evidence type="ECO:0000313" key="1">
    <source>
        <dbReference type="EMBL" id="QEN06806.1"/>
    </source>
</evidence>
<organism evidence="1 2">
    <name type="scientific">Oceanispirochaeta crateris</name>
    <dbReference type="NCBI Taxonomy" id="2518645"/>
    <lineage>
        <taxon>Bacteria</taxon>
        <taxon>Pseudomonadati</taxon>
        <taxon>Spirochaetota</taxon>
        <taxon>Spirochaetia</taxon>
        <taxon>Spirochaetales</taxon>
        <taxon>Spirochaetaceae</taxon>
        <taxon>Oceanispirochaeta</taxon>
    </lineage>
</organism>
<evidence type="ECO:0000313" key="2">
    <source>
        <dbReference type="Proteomes" id="UP000324209"/>
    </source>
</evidence>
<dbReference type="OrthoDB" id="6171577at2"/>
<proteinExistence type="predicted"/>
<keyword evidence="2" id="KW-1185">Reference proteome</keyword>
<dbReference type="EMBL" id="CP036150">
    <property type="protein sequence ID" value="QEN06806.1"/>
    <property type="molecule type" value="Genomic_DNA"/>
</dbReference>
<sequence length="78" mass="9429">MFTQIGKLHAENDFLKKLKENGTPVKSMVEPDRDDVSISRQCHLLGKSRSWYYYQEQKNPVLEYRDNIEKRKIKKLWE</sequence>
<reference evidence="1 2" key="1">
    <citation type="submission" date="2019-02" db="EMBL/GenBank/DDBJ databases">
        <title>Complete Genome Sequence and Methylome Analysis of free living Spirochaetas.</title>
        <authorList>
            <person name="Fomenkov A."/>
            <person name="Dubinina G."/>
            <person name="Leshcheva N."/>
            <person name="Mikheeva N."/>
            <person name="Grabovich M."/>
            <person name="Vincze T."/>
            <person name="Roberts R.J."/>
        </authorList>
    </citation>
    <scope>NUCLEOTIDE SEQUENCE [LARGE SCALE GENOMIC DNA]</scope>
    <source>
        <strain evidence="1 2">K2</strain>
    </source>
</reference>
<dbReference type="AlphaFoldDB" id="A0A5C1QJW5"/>
<gene>
    <name evidence="1" type="ORF">EXM22_01915</name>
</gene>
<dbReference type="KEGG" id="ock:EXM22_01915"/>
<dbReference type="Proteomes" id="UP000324209">
    <property type="component" value="Chromosome"/>
</dbReference>
<accession>A0A5C1QJW5</accession>
<protein>
    <submittedName>
        <fullName evidence="1">Uncharacterized protein</fullName>
    </submittedName>
</protein>
<dbReference type="RefSeq" id="WP_149484889.1">
    <property type="nucleotide sequence ID" value="NZ_CP036150.1"/>
</dbReference>
<name>A0A5C1QJW5_9SPIO</name>